<evidence type="ECO:0000313" key="4">
    <source>
        <dbReference type="Proteomes" id="UP000248724"/>
    </source>
</evidence>
<name>A0A2W6AKD9_9BACT</name>
<protein>
    <submittedName>
        <fullName evidence="3">Uncharacterized protein</fullName>
    </submittedName>
</protein>
<dbReference type="AlphaFoldDB" id="A0A2W6AKD9"/>
<dbReference type="Proteomes" id="UP000248724">
    <property type="component" value="Unassembled WGS sequence"/>
</dbReference>
<accession>A0A2W6AKD9</accession>
<reference evidence="3 4" key="1">
    <citation type="journal article" date="2017" name="Nature">
        <title>Atmospheric trace gases support primary production in Antarctic desert surface soil.</title>
        <authorList>
            <person name="Ji M."/>
            <person name="Greening C."/>
            <person name="Vanwonterghem I."/>
            <person name="Carere C.R."/>
            <person name="Bay S.K."/>
            <person name="Steen J.A."/>
            <person name="Montgomery K."/>
            <person name="Lines T."/>
            <person name="Beardall J."/>
            <person name="van Dorst J."/>
            <person name="Snape I."/>
            <person name="Stott M.B."/>
            <person name="Hugenholtz P."/>
            <person name="Ferrari B.C."/>
        </authorList>
    </citation>
    <scope>NUCLEOTIDE SEQUENCE [LARGE SCALE GENOMIC DNA]</scope>
    <source>
        <strain evidence="3">RRmetagenome_bin12</strain>
    </source>
</reference>
<dbReference type="EMBL" id="QHBU01000010">
    <property type="protein sequence ID" value="PZR84124.1"/>
    <property type="molecule type" value="Genomic_DNA"/>
</dbReference>
<evidence type="ECO:0000313" key="3">
    <source>
        <dbReference type="EMBL" id="PZR84124.1"/>
    </source>
</evidence>
<evidence type="ECO:0000256" key="1">
    <source>
        <dbReference type="SAM" id="MobiDB-lite"/>
    </source>
</evidence>
<feature type="transmembrane region" description="Helical" evidence="2">
    <location>
        <begin position="27"/>
        <end position="48"/>
    </location>
</feature>
<evidence type="ECO:0000256" key="2">
    <source>
        <dbReference type="SAM" id="Phobius"/>
    </source>
</evidence>
<feature type="compositionally biased region" description="Low complexity" evidence="1">
    <location>
        <begin position="91"/>
        <end position="103"/>
    </location>
</feature>
<keyword evidence="2" id="KW-0472">Membrane</keyword>
<sequence>MSKREQVVYDGDGRVVSRTVTQKKGAWGGLGCIGLMALIFVLVGPAAWAGNGQIPLAAAVVMYLIEATLLVAVIGAALKRHRVQQPPRPASSPVGSPGSAPGAVTPAKRYSVKCPHCATTMFAPAGSGVKCPECGGILSVTPYA</sequence>
<organism evidence="3 4">
    <name type="scientific">Candidatus Aeolococcus gillhamiae</name>
    <dbReference type="NCBI Taxonomy" id="3127015"/>
    <lineage>
        <taxon>Bacteria</taxon>
        <taxon>Bacillati</taxon>
        <taxon>Candidatus Dormiibacterota</taxon>
        <taxon>Candidatus Dormibacteria</taxon>
        <taxon>Candidatus Aeolococcales</taxon>
        <taxon>Candidatus Aeolococcaceae</taxon>
        <taxon>Candidatus Aeolococcus</taxon>
    </lineage>
</organism>
<gene>
    <name evidence="3" type="ORF">DLM65_00560</name>
</gene>
<comment type="caution">
    <text evidence="3">The sequence shown here is derived from an EMBL/GenBank/DDBJ whole genome shotgun (WGS) entry which is preliminary data.</text>
</comment>
<proteinExistence type="predicted"/>
<feature type="region of interest" description="Disordered" evidence="1">
    <location>
        <begin position="84"/>
        <end position="103"/>
    </location>
</feature>
<feature type="transmembrane region" description="Helical" evidence="2">
    <location>
        <begin position="54"/>
        <end position="78"/>
    </location>
</feature>
<keyword evidence="2" id="KW-0812">Transmembrane</keyword>
<keyword evidence="2" id="KW-1133">Transmembrane helix</keyword>